<protein>
    <submittedName>
        <fullName evidence="1">Uncharacterized protein</fullName>
    </submittedName>
</protein>
<dbReference type="Proteomes" id="UP001385951">
    <property type="component" value="Unassembled WGS sequence"/>
</dbReference>
<accession>A0AAW0FSI0</accession>
<evidence type="ECO:0000313" key="2">
    <source>
        <dbReference type="Proteomes" id="UP001385951"/>
    </source>
</evidence>
<organism evidence="1 2">
    <name type="scientific">Cerrena zonata</name>
    <dbReference type="NCBI Taxonomy" id="2478898"/>
    <lineage>
        <taxon>Eukaryota</taxon>
        <taxon>Fungi</taxon>
        <taxon>Dikarya</taxon>
        <taxon>Basidiomycota</taxon>
        <taxon>Agaricomycotina</taxon>
        <taxon>Agaricomycetes</taxon>
        <taxon>Polyporales</taxon>
        <taxon>Cerrenaceae</taxon>
        <taxon>Cerrena</taxon>
    </lineage>
</organism>
<comment type="caution">
    <text evidence="1">The sequence shown here is derived from an EMBL/GenBank/DDBJ whole genome shotgun (WGS) entry which is preliminary data.</text>
</comment>
<gene>
    <name evidence="1" type="ORF">QCA50_015177</name>
</gene>
<sequence length="165" mass="17891">MYLRDGINIALEALVIGITLFRTLGLREEASKAGVKVSIGDLLLQDGSLQFGIILLFSILDISMIKTLGEPIPTIIIKSIITSHFAFHLRQVHLGSSSNQTQTRSLMSSLRFTVVGNVGAPVHNVFSESQNDMNPEGDVDEVQFSNDPISTILEIPISSSPQGEV</sequence>
<name>A0AAW0FSI0_9APHY</name>
<keyword evidence="2" id="KW-1185">Reference proteome</keyword>
<reference evidence="1 2" key="1">
    <citation type="submission" date="2022-09" db="EMBL/GenBank/DDBJ databases">
        <authorList>
            <person name="Palmer J.M."/>
        </authorList>
    </citation>
    <scope>NUCLEOTIDE SEQUENCE [LARGE SCALE GENOMIC DNA]</scope>
    <source>
        <strain evidence="1 2">DSM 7382</strain>
    </source>
</reference>
<dbReference type="EMBL" id="JASBNA010000039">
    <property type="protein sequence ID" value="KAK7681830.1"/>
    <property type="molecule type" value="Genomic_DNA"/>
</dbReference>
<proteinExistence type="predicted"/>
<dbReference type="AlphaFoldDB" id="A0AAW0FSI0"/>
<evidence type="ECO:0000313" key="1">
    <source>
        <dbReference type="EMBL" id="KAK7681830.1"/>
    </source>
</evidence>